<protein>
    <submittedName>
        <fullName evidence="1">(northern house mosquito) hypothetical protein</fullName>
    </submittedName>
</protein>
<proteinExistence type="predicted"/>
<accession>A0A8D8H731</accession>
<name>A0A8D8H731_CULPI</name>
<dbReference type="EMBL" id="HBUE01305703">
    <property type="protein sequence ID" value="CAG6580812.1"/>
    <property type="molecule type" value="Transcribed_RNA"/>
</dbReference>
<evidence type="ECO:0000313" key="1">
    <source>
        <dbReference type="EMBL" id="CAG6529032.1"/>
    </source>
</evidence>
<dbReference type="AlphaFoldDB" id="A0A8D8H731"/>
<dbReference type="EMBL" id="HBUE01199552">
    <property type="protein sequence ID" value="CAG6529032.1"/>
    <property type="molecule type" value="Transcribed_RNA"/>
</dbReference>
<dbReference type="EMBL" id="HBUE01199551">
    <property type="protein sequence ID" value="CAG6529031.1"/>
    <property type="molecule type" value="Transcribed_RNA"/>
</dbReference>
<sequence length="125" mass="13979">MPRARLTHKNYDRLSLALTQLEDGFFLFFVFLLLHPLTAAAAAGHHPGSSSFASQPEHSDRGRPARIVHGQRLPGFCSFRYFKENSGPLEKFARDRPEFAFLLAFCCVCPCSSPSHTHSHAVCPH</sequence>
<organism evidence="1">
    <name type="scientific">Culex pipiens</name>
    <name type="common">House mosquito</name>
    <dbReference type="NCBI Taxonomy" id="7175"/>
    <lineage>
        <taxon>Eukaryota</taxon>
        <taxon>Metazoa</taxon>
        <taxon>Ecdysozoa</taxon>
        <taxon>Arthropoda</taxon>
        <taxon>Hexapoda</taxon>
        <taxon>Insecta</taxon>
        <taxon>Pterygota</taxon>
        <taxon>Neoptera</taxon>
        <taxon>Endopterygota</taxon>
        <taxon>Diptera</taxon>
        <taxon>Nematocera</taxon>
        <taxon>Culicoidea</taxon>
        <taxon>Culicidae</taxon>
        <taxon>Culicinae</taxon>
        <taxon>Culicini</taxon>
        <taxon>Culex</taxon>
        <taxon>Culex</taxon>
    </lineage>
</organism>
<reference evidence="1" key="1">
    <citation type="submission" date="2021-05" db="EMBL/GenBank/DDBJ databases">
        <authorList>
            <person name="Alioto T."/>
            <person name="Alioto T."/>
            <person name="Gomez Garrido J."/>
        </authorList>
    </citation>
    <scope>NUCLEOTIDE SEQUENCE</scope>
</reference>
<dbReference type="EMBL" id="HBUE01305704">
    <property type="protein sequence ID" value="CAG6580813.1"/>
    <property type="molecule type" value="Transcribed_RNA"/>
</dbReference>